<sequence>MFSDHLFTFALSRLTGRFDFTPALPVLFG</sequence>
<dbReference type="Proteomes" id="UP000251088">
    <property type="component" value="Unassembled WGS sequence"/>
</dbReference>
<evidence type="ECO:0000313" key="1">
    <source>
        <dbReference type="EMBL" id="SBG92390.1"/>
    </source>
</evidence>
<proteinExistence type="predicted"/>
<dbReference type="EMBL" id="UAWN01000004">
    <property type="protein sequence ID" value="SQC08948.1"/>
    <property type="molecule type" value="Genomic_DNA"/>
</dbReference>
<evidence type="ECO:0000313" key="4">
    <source>
        <dbReference type="Proteomes" id="UP000251088"/>
    </source>
</evidence>
<organism evidence="2 4">
    <name type="scientific">Klebsiella pneumoniae</name>
    <dbReference type="NCBI Taxonomy" id="573"/>
    <lineage>
        <taxon>Bacteria</taxon>
        <taxon>Pseudomonadati</taxon>
        <taxon>Pseudomonadota</taxon>
        <taxon>Gammaproteobacteria</taxon>
        <taxon>Enterobacterales</taxon>
        <taxon>Enterobacteriaceae</taxon>
        <taxon>Klebsiella/Raoultella group</taxon>
        <taxon>Klebsiella</taxon>
        <taxon>Klebsiella pneumoniae complex</taxon>
    </lineage>
</organism>
<protein>
    <submittedName>
        <fullName evidence="2">Uncharacterized protein</fullName>
    </submittedName>
</protein>
<gene>
    <name evidence="2" type="ORF">NCTC9128_00903</name>
    <name evidence="1" type="ORF">SAMEA2273558_00814</name>
</gene>
<evidence type="ECO:0000313" key="3">
    <source>
        <dbReference type="Proteomes" id="UP000077826"/>
    </source>
</evidence>
<evidence type="ECO:0000313" key="2">
    <source>
        <dbReference type="EMBL" id="SQC08948.1"/>
    </source>
</evidence>
<reference evidence="1 3" key="1">
    <citation type="submission" date="2016-04" db="EMBL/GenBank/DDBJ databases">
        <authorList>
            <consortium name="Pathogen Informatics"/>
        </authorList>
    </citation>
    <scope>NUCLEOTIDE SEQUENCE [LARGE SCALE GENOMIC DNA]</scope>
    <source>
        <strain evidence="3">k480</strain>
        <strain evidence="1">K480</strain>
    </source>
</reference>
<dbReference type="EMBL" id="FLDK01000002">
    <property type="protein sequence ID" value="SBG92390.1"/>
    <property type="molecule type" value="Genomic_DNA"/>
</dbReference>
<dbReference type="Proteomes" id="UP000077826">
    <property type="component" value="Unassembled WGS sequence"/>
</dbReference>
<dbReference type="AlphaFoldDB" id="A0A2X3BUZ2"/>
<accession>A0A2X3BUZ2</accession>
<name>A0A2X3BUZ2_KLEPN</name>
<reference evidence="2 4" key="2">
    <citation type="submission" date="2018-06" db="EMBL/GenBank/DDBJ databases">
        <authorList>
            <consortium name="Pathogen Informatics"/>
            <person name="Doyle S."/>
        </authorList>
    </citation>
    <scope>NUCLEOTIDE SEQUENCE [LARGE SCALE GENOMIC DNA]</scope>
    <source>
        <strain evidence="2 4">NCTC9128</strain>
    </source>
</reference>